<sequence length="256" mass="27038">MALLNHADPFSLIGKRILVTGASSGIGRQISISCAQAGAELVISGRNTERLEATFAALKGNDHRLIQADLSKQEDIDRLVAEAGMLNGLAHAAGISKLVPLRMINRAHLDEMFSANTFAPMMLTRGLLAKKRLAAGSSIVFIASVASHIGPMASSAYAASKSALLGMVRSLGQEVAKQGMRANCIAPGYVRTPLLDGLQGSGGNMENLFDLTPLGMGEPEDVAHAALFFLADASRWITRNYFVVDGGLTVPMDVYA</sequence>
<dbReference type="RefSeq" id="WP_011480859.1">
    <property type="nucleotide sequence ID" value="NC_007947.1"/>
</dbReference>
<gene>
    <name evidence="3" type="ordered locus">Mfla_2643</name>
</gene>
<dbReference type="KEGG" id="mfa:Mfla_2643"/>
<dbReference type="InterPro" id="IPR036291">
    <property type="entry name" value="NAD(P)-bd_dom_sf"/>
</dbReference>
<name>Q1GXY1_METFK</name>
<evidence type="ECO:0000313" key="4">
    <source>
        <dbReference type="Proteomes" id="UP000002440"/>
    </source>
</evidence>
<dbReference type="SUPFAM" id="SSF51735">
    <property type="entry name" value="NAD(P)-binding Rossmann-fold domains"/>
    <property type="match status" value="1"/>
</dbReference>
<protein>
    <submittedName>
        <fullName evidence="3">Short-chain dehydrogenase/reductase SDR</fullName>
    </submittedName>
</protein>
<dbReference type="InterPro" id="IPR002347">
    <property type="entry name" value="SDR_fam"/>
</dbReference>
<dbReference type="PANTHER" id="PTHR43477:SF1">
    <property type="entry name" value="DIHYDROANTICAPSIN 7-DEHYDROGENASE"/>
    <property type="match status" value="1"/>
</dbReference>
<comment type="similarity">
    <text evidence="1">Belongs to the short-chain dehydrogenases/reductases (SDR) family.</text>
</comment>
<dbReference type="STRING" id="265072.Mfla_2643"/>
<dbReference type="Gene3D" id="3.40.50.720">
    <property type="entry name" value="NAD(P)-binding Rossmann-like Domain"/>
    <property type="match status" value="1"/>
</dbReference>
<keyword evidence="4" id="KW-1185">Reference proteome</keyword>
<evidence type="ECO:0000256" key="1">
    <source>
        <dbReference type="ARBA" id="ARBA00006484"/>
    </source>
</evidence>
<dbReference type="Pfam" id="PF13561">
    <property type="entry name" value="adh_short_C2"/>
    <property type="match status" value="1"/>
</dbReference>
<dbReference type="FunFam" id="3.40.50.720:FF:000084">
    <property type="entry name" value="Short-chain dehydrogenase reductase"/>
    <property type="match status" value="1"/>
</dbReference>
<dbReference type="PROSITE" id="PS00061">
    <property type="entry name" value="ADH_SHORT"/>
    <property type="match status" value="1"/>
</dbReference>
<keyword evidence="2" id="KW-0560">Oxidoreductase</keyword>
<organism evidence="3 4">
    <name type="scientific">Methylobacillus flagellatus (strain ATCC 51484 / DSM 6875 / VKM B-1610 / KT)</name>
    <dbReference type="NCBI Taxonomy" id="265072"/>
    <lineage>
        <taxon>Bacteria</taxon>
        <taxon>Pseudomonadati</taxon>
        <taxon>Pseudomonadota</taxon>
        <taxon>Betaproteobacteria</taxon>
        <taxon>Nitrosomonadales</taxon>
        <taxon>Methylophilaceae</taxon>
        <taxon>Methylobacillus</taxon>
    </lineage>
</organism>
<dbReference type="Proteomes" id="UP000002440">
    <property type="component" value="Chromosome"/>
</dbReference>
<dbReference type="HOGENOM" id="CLU_010194_1_0_4"/>
<dbReference type="InterPro" id="IPR051122">
    <property type="entry name" value="SDR_DHRS6-like"/>
</dbReference>
<dbReference type="PRINTS" id="PR00080">
    <property type="entry name" value="SDRFAMILY"/>
</dbReference>
<dbReference type="AlphaFoldDB" id="Q1GXY1"/>
<dbReference type="PANTHER" id="PTHR43477">
    <property type="entry name" value="DIHYDROANTICAPSIN 7-DEHYDROGENASE"/>
    <property type="match status" value="1"/>
</dbReference>
<dbReference type="InterPro" id="IPR020904">
    <property type="entry name" value="Sc_DH/Rdtase_CS"/>
</dbReference>
<dbReference type="eggNOG" id="COG0300">
    <property type="taxonomic scope" value="Bacteria"/>
</dbReference>
<evidence type="ECO:0000313" key="3">
    <source>
        <dbReference type="EMBL" id="ABE50906.1"/>
    </source>
</evidence>
<proteinExistence type="inferred from homology"/>
<evidence type="ECO:0000256" key="2">
    <source>
        <dbReference type="ARBA" id="ARBA00023002"/>
    </source>
</evidence>
<dbReference type="CDD" id="cd05233">
    <property type="entry name" value="SDR_c"/>
    <property type="match status" value="1"/>
</dbReference>
<dbReference type="EMBL" id="CP000284">
    <property type="protein sequence ID" value="ABE50906.1"/>
    <property type="molecule type" value="Genomic_DNA"/>
</dbReference>
<accession>Q1GXY1</accession>
<dbReference type="PRINTS" id="PR00081">
    <property type="entry name" value="GDHRDH"/>
</dbReference>
<dbReference type="GO" id="GO:0016491">
    <property type="term" value="F:oxidoreductase activity"/>
    <property type="evidence" value="ECO:0007669"/>
    <property type="project" value="UniProtKB-KW"/>
</dbReference>
<reference evidence="3 4" key="1">
    <citation type="submission" date="2006-03" db="EMBL/GenBank/DDBJ databases">
        <title>Complete sequence of Methylobacillus flagellatus KT.</title>
        <authorList>
            <consortium name="US DOE Joint Genome Institute"/>
            <person name="Copeland A."/>
            <person name="Lucas S."/>
            <person name="Lapidus A."/>
            <person name="Barry K."/>
            <person name="Detter J.C."/>
            <person name="Glavina del Rio T."/>
            <person name="Hammon N."/>
            <person name="Israni S."/>
            <person name="Dalin E."/>
            <person name="Tice H."/>
            <person name="Pitluck S."/>
            <person name="Brettin T."/>
            <person name="Bruce D."/>
            <person name="Han C."/>
            <person name="Tapia R."/>
            <person name="Saunders E."/>
            <person name="Gilna P."/>
            <person name="Schmutz J."/>
            <person name="Larimer F."/>
            <person name="Land M."/>
            <person name="Kyrpides N."/>
            <person name="Anderson I."/>
            <person name="Richardson P."/>
        </authorList>
    </citation>
    <scope>NUCLEOTIDE SEQUENCE [LARGE SCALE GENOMIC DNA]</scope>
    <source>
        <strain evidence="4">KT / ATCC 51484 / DSM 6875</strain>
    </source>
</reference>